<sequence length="280" mass="31550">MKTSCGSGIRPSGCLNQDLQDVRMRRMKSRNMFKMLPLYLVAYLTLTSTIASAQVYQSGLILPDFSQVEESDVCCVYAPPDGFTVFDAPSGSAIGKLTRVGDSSHDDQAPYKLFFQQTSTRTQQQISYTNLEQIGYEVWAIPYVERKKGFVRILGKSSDIWISEAEIKRKSFRLSDWQSFLLSGAGDVLGYYANAPGLNLRKTPSSNAVLLKTLKGDLFEISPTGQMQGAWAKVKVKKYKEHPCVSDLEQDELTEYELEGWIKIVTDEGLPNVWFYARRC</sequence>
<name>A0A1I2UKV2_9BACT</name>
<keyword evidence="2" id="KW-1185">Reference proteome</keyword>
<gene>
    <name evidence="1" type="ORF">SAMN05421739_103538</name>
</gene>
<dbReference type="STRING" id="1436961.SAMN05421739_103538"/>
<protein>
    <recommendedName>
        <fullName evidence="3">SH3 domain-containing protein</fullName>
    </recommendedName>
</protein>
<reference evidence="2" key="1">
    <citation type="submission" date="2016-10" db="EMBL/GenBank/DDBJ databases">
        <authorList>
            <person name="Varghese N."/>
            <person name="Submissions S."/>
        </authorList>
    </citation>
    <scope>NUCLEOTIDE SEQUENCE [LARGE SCALE GENOMIC DNA]</scope>
    <source>
        <strain evidence="2">LP51</strain>
    </source>
</reference>
<evidence type="ECO:0000313" key="2">
    <source>
        <dbReference type="Proteomes" id="UP000198724"/>
    </source>
</evidence>
<dbReference type="EMBL" id="FOOT01000003">
    <property type="protein sequence ID" value="SFG76277.1"/>
    <property type="molecule type" value="Genomic_DNA"/>
</dbReference>
<evidence type="ECO:0000313" key="1">
    <source>
        <dbReference type="EMBL" id="SFG76277.1"/>
    </source>
</evidence>
<evidence type="ECO:0008006" key="3">
    <source>
        <dbReference type="Google" id="ProtNLM"/>
    </source>
</evidence>
<proteinExistence type="predicted"/>
<organism evidence="1 2">
    <name type="scientific">Pontibacter chinhatensis</name>
    <dbReference type="NCBI Taxonomy" id="1436961"/>
    <lineage>
        <taxon>Bacteria</taxon>
        <taxon>Pseudomonadati</taxon>
        <taxon>Bacteroidota</taxon>
        <taxon>Cytophagia</taxon>
        <taxon>Cytophagales</taxon>
        <taxon>Hymenobacteraceae</taxon>
        <taxon>Pontibacter</taxon>
    </lineage>
</organism>
<dbReference type="Proteomes" id="UP000198724">
    <property type="component" value="Unassembled WGS sequence"/>
</dbReference>
<accession>A0A1I2UKV2</accession>
<dbReference type="AlphaFoldDB" id="A0A1I2UKV2"/>